<proteinExistence type="inferred from homology"/>
<evidence type="ECO:0000256" key="4">
    <source>
        <dbReference type="ARBA" id="ARBA00023136"/>
    </source>
</evidence>
<comment type="subcellular location">
    <subcellularLocation>
        <location evidence="1">Cell membrane</location>
    </subcellularLocation>
</comment>
<accession>A0A1H1KXC6</accession>
<name>A0A1H1KXC6_9FLAO</name>
<dbReference type="AlphaFoldDB" id="A0A1H1KXC6"/>
<dbReference type="STRING" id="1250231.SAMN04488552_0310"/>
<dbReference type="SUPFAM" id="SSF101898">
    <property type="entry name" value="NHL repeat"/>
    <property type="match status" value="1"/>
</dbReference>
<gene>
    <name evidence="5" type="ORF">SAMN04488552_0310</name>
</gene>
<dbReference type="InterPro" id="IPR009722">
    <property type="entry name" value="YjiK/CarP"/>
</dbReference>
<sequence length="283" mass="32325">MSMRILEIVVIILGLAGIVAFSFSNKFEKQIHEQVKESREYSVEKMWVLPEILEEVSGINFFANDKLAAVQDEDGIIFIYDLAKGEIEREIDFGGNGDYEAISIKEKDAFILRSDGVIFEVKDFLSSPQVTTYEPEIEHSVNFEGLCLSKKADKFLLLTKDEDVKNGVKNVYSFNLKSKQFEKDIPYKLETEKGIFKDYKGSFRPSEIEINPKTGEFYVLDAKHPRLLILNSTFQVLRLITFDEDEFEQPEGIGFDTEGRLYISNEAGDSDANILQVELKPVK</sequence>
<organism evidence="5 6">
    <name type="scientific">Christiangramia echinicola</name>
    <dbReference type="NCBI Taxonomy" id="279359"/>
    <lineage>
        <taxon>Bacteria</taxon>
        <taxon>Pseudomonadati</taxon>
        <taxon>Bacteroidota</taxon>
        <taxon>Flavobacteriia</taxon>
        <taxon>Flavobacteriales</taxon>
        <taxon>Flavobacteriaceae</taxon>
        <taxon>Christiangramia</taxon>
    </lineage>
</organism>
<dbReference type="GO" id="GO:0005886">
    <property type="term" value="C:plasma membrane"/>
    <property type="evidence" value="ECO:0007669"/>
    <property type="project" value="UniProtKB-SubCell"/>
</dbReference>
<evidence type="ECO:0000256" key="1">
    <source>
        <dbReference type="ARBA" id="ARBA00004236"/>
    </source>
</evidence>
<keyword evidence="3" id="KW-1003">Cell membrane</keyword>
<evidence type="ECO:0000313" key="6">
    <source>
        <dbReference type="Proteomes" id="UP000198858"/>
    </source>
</evidence>
<protein>
    <submittedName>
        <fullName evidence="5">SdiA-regulated</fullName>
    </submittedName>
</protein>
<comment type="similarity">
    <text evidence="2">Belongs to the YjiK family.</text>
</comment>
<evidence type="ECO:0000256" key="3">
    <source>
        <dbReference type="ARBA" id="ARBA00022475"/>
    </source>
</evidence>
<keyword evidence="4" id="KW-0472">Membrane</keyword>
<dbReference type="RefSeq" id="WP_157717345.1">
    <property type="nucleotide sequence ID" value="NZ_LT629745.1"/>
</dbReference>
<dbReference type="Gene3D" id="2.120.10.30">
    <property type="entry name" value="TolB, C-terminal domain"/>
    <property type="match status" value="1"/>
</dbReference>
<keyword evidence="6" id="KW-1185">Reference proteome</keyword>
<reference evidence="5 6" key="1">
    <citation type="submission" date="2016-10" db="EMBL/GenBank/DDBJ databases">
        <authorList>
            <person name="Varghese N."/>
            <person name="Submissions S."/>
        </authorList>
    </citation>
    <scope>NUCLEOTIDE SEQUENCE [LARGE SCALE GENOMIC DNA]</scope>
    <source>
        <strain evidence="5 6">Mar_2010_102</strain>
    </source>
</reference>
<evidence type="ECO:0000256" key="2">
    <source>
        <dbReference type="ARBA" id="ARBA00009852"/>
    </source>
</evidence>
<dbReference type="Pfam" id="PF06977">
    <property type="entry name" value="SdiA-regulated"/>
    <property type="match status" value="1"/>
</dbReference>
<dbReference type="EMBL" id="LT629745">
    <property type="protein sequence ID" value="SDR66662.1"/>
    <property type="molecule type" value="Genomic_DNA"/>
</dbReference>
<evidence type="ECO:0000313" key="5">
    <source>
        <dbReference type="EMBL" id="SDR66662.1"/>
    </source>
</evidence>
<dbReference type="InterPro" id="IPR011042">
    <property type="entry name" value="6-blade_b-propeller_TolB-like"/>
</dbReference>
<dbReference type="Proteomes" id="UP000198858">
    <property type="component" value="Chromosome I"/>
</dbReference>